<keyword evidence="7" id="KW-1185">Reference proteome</keyword>
<dbReference type="Pfam" id="PF01753">
    <property type="entry name" value="zf-MYND"/>
    <property type="match status" value="1"/>
</dbReference>
<dbReference type="AlphaFoldDB" id="A0AAD6WW29"/>
<accession>A0AAD6WW29</accession>
<evidence type="ECO:0000256" key="4">
    <source>
        <dbReference type="PROSITE-ProRule" id="PRU00134"/>
    </source>
</evidence>
<gene>
    <name evidence="6" type="ORF">C8F04DRAFT_1238096</name>
</gene>
<feature type="domain" description="MYND-type" evidence="5">
    <location>
        <begin position="332"/>
        <end position="374"/>
    </location>
</feature>
<evidence type="ECO:0000256" key="3">
    <source>
        <dbReference type="ARBA" id="ARBA00022833"/>
    </source>
</evidence>
<dbReference type="GO" id="GO:0008270">
    <property type="term" value="F:zinc ion binding"/>
    <property type="evidence" value="ECO:0007669"/>
    <property type="project" value="UniProtKB-KW"/>
</dbReference>
<dbReference type="InterPro" id="IPR002893">
    <property type="entry name" value="Znf_MYND"/>
</dbReference>
<comment type="caution">
    <text evidence="6">The sequence shown here is derived from an EMBL/GenBank/DDBJ whole genome shotgun (WGS) entry which is preliminary data.</text>
</comment>
<reference evidence="6" key="1">
    <citation type="submission" date="2023-03" db="EMBL/GenBank/DDBJ databases">
        <title>Massive genome expansion in bonnet fungi (Mycena s.s.) driven by repeated elements and novel gene families across ecological guilds.</title>
        <authorList>
            <consortium name="Lawrence Berkeley National Laboratory"/>
            <person name="Harder C.B."/>
            <person name="Miyauchi S."/>
            <person name="Viragh M."/>
            <person name="Kuo A."/>
            <person name="Thoen E."/>
            <person name="Andreopoulos B."/>
            <person name="Lu D."/>
            <person name="Skrede I."/>
            <person name="Drula E."/>
            <person name="Henrissat B."/>
            <person name="Morin E."/>
            <person name="Kohler A."/>
            <person name="Barry K."/>
            <person name="LaButti K."/>
            <person name="Morin E."/>
            <person name="Salamov A."/>
            <person name="Lipzen A."/>
            <person name="Mereny Z."/>
            <person name="Hegedus B."/>
            <person name="Baldrian P."/>
            <person name="Stursova M."/>
            <person name="Weitz H."/>
            <person name="Taylor A."/>
            <person name="Grigoriev I.V."/>
            <person name="Nagy L.G."/>
            <person name="Martin F."/>
            <person name="Kauserud H."/>
        </authorList>
    </citation>
    <scope>NUCLEOTIDE SEQUENCE</scope>
    <source>
        <strain evidence="6">CBHHK200</strain>
    </source>
</reference>
<evidence type="ECO:0000259" key="5">
    <source>
        <dbReference type="PROSITE" id="PS50865"/>
    </source>
</evidence>
<name>A0AAD6WW29_9AGAR</name>
<evidence type="ECO:0000313" key="6">
    <source>
        <dbReference type="EMBL" id="KAJ7027412.1"/>
    </source>
</evidence>
<dbReference type="SUPFAM" id="SSF144232">
    <property type="entry name" value="HIT/MYND zinc finger-like"/>
    <property type="match status" value="1"/>
</dbReference>
<protein>
    <recommendedName>
        <fullName evidence="5">MYND-type domain-containing protein</fullName>
    </recommendedName>
</protein>
<evidence type="ECO:0000256" key="2">
    <source>
        <dbReference type="ARBA" id="ARBA00022771"/>
    </source>
</evidence>
<keyword evidence="1" id="KW-0479">Metal-binding</keyword>
<proteinExistence type="predicted"/>
<keyword evidence="2 4" id="KW-0863">Zinc-finger</keyword>
<sequence length="590" mass="65618">MHPALRLNNLSRLPPTMRDHLKMPIRLAESPLSVDFLMFSGRFRDNQASYTLIKSTPAFWSMLGEAWLHITQSVDPPNGVLFADLSGFIQAPEAVEPDNLAEMIEGVGGTIHELARVATLYLALLVPRSPDVVDFIAMHLLGPVLKFSKAIDPSLDNMKGPALPLGAYGIALLSENVVPILTNGLCAGMRVLAQGGDPVKMDYIAGILWETSNLLKVMLVKSSAVQDVPMALKSGLLRAIATCAQIPGFSPLQQHLAHWVHIVLPVNLVFHGVLMALGPALEDIVGLVNTNAFRRSVVYEKWTAFNSLAQERLQILKSRFFDETRSLRVCDNIQCLTIQSKALFERCSGCRSFYYCGKACQVSDWRAGGHRDACGSYLYAAGQFHVASRNRAFLRALMNHDYERSKVAILQDELLFRHAHPGEPYFLMYDYTQGVVEIEPHLLDSNESLAGALWMDAVSQVARSRGRMRLDVIIVSTMKGAAWLTLPLRRNTARVDTTLSRLANELPNDRNMWDMRYVTEALACLALPEDLPINEVLRQIFQLTQKLTSQFLLDAKTSTPHQNVAPRVSSNGVRTRLSYYGCSYPEKASP</sequence>
<evidence type="ECO:0000313" key="7">
    <source>
        <dbReference type="Proteomes" id="UP001218188"/>
    </source>
</evidence>
<dbReference type="Proteomes" id="UP001218188">
    <property type="component" value="Unassembled WGS sequence"/>
</dbReference>
<dbReference type="Gene3D" id="6.10.140.2220">
    <property type="match status" value="1"/>
</dbReference>
<dbReference type="PROSITE" id="PS50865">
    <property type="entry name" value="ZF_MYND_2"/>
    <property type="match status" value="1"/>
</dbReference>
<evidence type="ECO:0000256" key="1">
    <source>
        <dbReference type="ARBA" id="ARBA00022723"/>
    </source>
</evidence>
<keyword evidence="3" id="KW-0862">Zinc</keyword>
<dbReference type="EMBL" id="JARJCM010000124">
    <property type="protein sequence ID" value="KAJ7027412.1"/>
    <property type="molecule type" value="Genomic_DNA"/>
</dbReference>
<organism evidence="6 7">
    <name type="scientific">Mycena alexandri</name>
    <dbReference type="NCBI Taxonomy" id="1745969"/>
    <lineage>
        <taxon>Eukaryota</taxon>
        <taxon>Fungi</taxon>
        <taxon>Dikarya</taxon>
        <taxon>Basidiomycota</taxon>
        <taxon>Agaricomycotina</taxon>
        <taxon>Agaricomycetes</taxon>
        <taxon>Agaricomycetidae</taxon>
        <taxon>Agaricales</taxon>
        <taxon>Marasmiineae</taxon>
        <taxon>Mycenaceae</taxon>
        <taxon>Mycena</taxon>
    </lineage>
</organism>